<dbReference type="GO" id="GO:0005524">
    <property type="term" value="F:ATP binding"/>
    <property type="evidence" value="ECO:0007669"/>
    <property type="project" value="UniProtKB-KW"/>
</dbReference>
<evidence type="ECO:0000259" key="20">
    <source>
        <dbReference type="Pfam" id="PF23567"/>
    </source>
</evidence>
<comment type="function">
    <text evidence="1">Catalyzes the specific attachment of an amino acid to its cognate tRNA in a 2 step reaction: the amino acid (AA) is first activated by ATP to form AA-AMP and then transferred to the acceptor end of the tRNA.</text>
</comment>
<comment type="subcellular location">
    <subcellularLocation>
        <location evidence="2">Cytoplasm</location>
        <location evidence="2">Cytosol</location>
    </subcellularLocation>
</comment>
<evidence type="ECO:0000256" key="6">
    <source>
        <dbReference type="ARBA" id="ARBA00022553"/>
    </source>
</evidence>
<evidence type="ECO:0000256" key="5">
    <source>
        <dbReference type="ARBA" id="ARBA00022490"/>
    </source>
</evidence>
<dbReference type="Gene3D" id="3.40.50.620">
    <property type="entry name" value="HUPs"/>
    <property type="match status" value="2"/>
</dbReference>
<gene>
    <name evidence="21" type="ORF">GE061_010413</name>
</gene>
<feature type="domain" description="Methionyl/Valyl/Leucyl/Isoleucyl-tRNA synthetase anticodon-binding" evidence="19">
    <location>
        <begin position="702"/>
        <end position="852"/>
    </location>
</feature>
<evidence type="ECO:0000259" key="19">
    <source>
        <dbReference type="Pfam" id="PF08264"/>
    </source>
</evidence>
<evidence type="ECO:0000313" key="22">
    <source>
        <dbReference type="Proteomes" id="UP000466442"/>
    </source>
</evidence>
<dbReference type="GO" id="GO:0006428">
    <property type="term" value="P:isoleucyl-tRNA aminoacylation"/>
    <property type="evidence" value="ECO:0007669"/>
    <property type="project" value="InterPro"/>
</dbReference>
<dbReference type="OrthoDB" id="1706657at2759"/>
<evidence type="ECO:0000256" key="14">
    <source>
        <dbReference type="ARBA" id="ARBA00048359"/>
    </source>
</evidence>
<evidence type="ECO:0000256" key="4">
    <source>
        <dbReference type="ARBA" id="ARBA00013165"/>
    </source>
</evidence>
<dbReference type="InterPro" id="IPR057033">
    <property type="entry name" value="Ubiquitin_IARS1"/>
</dbReference>
<dbReference type="InterPro" id="IPR009080">
    <property type="entry name" value="tRNAsynth_Ia_anticodon-bd"/>
</dbReference>
<dbReference type="Pfam" id="PF23567">
    <property type="entry name" value="Ubiquitin_IARS1"/>
    <property type="match status" value="1"/>
</dbReference>
<dbReference type="FunFam" id="3.40.50.620:FF:000414">
    <property type="entry name" value="Isoleucine--tRNA ligase, cytoplasmic-like"/>
    <property type="match status" value="1"/>
</dbReference>
<comment type="similarity">
    <text evidence="3 17">Belongs to the class-I aminoacyl-tRNA synthetase family.</text>
</comment>
<keyword evidence="8 17" id="KW-0547">Nucleotide-binding</keyword>
<dbReference type="EC" id="6.1.1.5" evidence="4"/>
<dbReference type="Pfam" id="PF00133">
    <property type="entry name" value="tRNA-synt_1"/>
    <property type="match status" value="1"/>
</dbReference>
<proteinExistence type="inferred from homology"/>
<organism evidence="21 22">
    <name type="scientific">Apolygus lucorum</name>
    <name type="common">Small green plant bug</name>
    <name type="synonym">Lygocoris lucorum</name>
    <dbReference type="NCBI Taxonomy" id="248454"/>
    <lineage>
        <taxon>Eukaryota</taxon>
        <taxon>Metazoa</taxon>
        <taxon>Ecdysozoa</taxon>
        <taxon>Arthropoda</taxon>
        <taxon>Hexapoda</taxon>
        <taxon>Insecta</taxon>
        <taxon>Pterygota</taxon>
        <taxon>Neoptera</taxon>
        <taxon>Paraneoptera</taxon>
        <taxon>Hemiptera</taxon>
        <taxon>Heteroptera</taxon>
        <taxon>Panheteroptera</taxon>
        <taxon>Cimicomorpha</taxon>
        <taxon>Miridae</taxon>
        <taxon>Mirini</taxon>
        <taxon>Apolygus</taxon>
    </lineage>
</organism>
<dbReference type="GO" id="GO:0004822">
    <property type="term" value="F:isoleucine-tRNA ligase activity"/>
    <property type="evidence" value="ECO:0007669"/>
    <property type="project" value="UniProtKB-EC"/>
</dbReference>
<comment type="caution">
    <text evidence="21">The sequence shown here is derived from an EMBL/GenBank/DDBJ whole genome shotgun (WGS) entry which is preliminary data.</text>
</comment>
<dbReference type="InterPro" id="IPR014729">
    <property type="entry name" value="Rossmann-like_a/b/a_fold"/>
</dbReference>
<dbReference type="EMBL" id="WIXP02000002">
    <property type="protein sequence ID" value="KAF6215657.1"/>
    <property type="molecule type" value="Genomic_DNA"/>
</dbReference>
<keyword evidence="5" id="KW-0963">Cytoplasm</keyword>
<dbReference type="GO" id="GO:0017101">
    <property type="term" value="C:aminoacyl-tRNA synthetase multienzyme complex"/>
    <property type="evidence" value="ECO:0007669"/>
    <property type="project" value="UniProtKB-ARBA"/>
</dbReference>
<evidence type="ECO:0000256" key="3">
    <source>
        <dbReference type="ARBA" id="ARBA00005594"/>
    </source>
</evidence>
<dbReference type="InterPro" id="IPR009008">
    <property type="entry name" value="Val/Leu/Ile-tRNA-synth_edit"/>
</dbReference>
<name>A0A6A4IJC6_APOLU</name>
<sequence>MTLPVPESINFSGEEEAILAFWKEIDAFNECAKIAKGRPHYSFYDGPPFATGMPHYGHILAGTIKDIVTRYYFQNGYNVERRFGWDTHGLPVEFEIDKTLGIKGPEDVMKMGIAAYNKECRGIVMRYSSDWETVINRIGRWIDFKNDYKTLYPWFMESVWWVFSQLWNKGLVYRGVKVMPFSTGCSTPLSNFESGQNYKEVIDPCIVPMFQSRADPKLYFIAWTTTPWTLPSNLALCVNPELLYVTLQNDKTGIKIVMMESRMGVYFQQNEGKYCRTGKKDDTYTIVKKCKGQELGGLEYVPLFPYFSHMKHCFRVLLDSYVTEESGTGIVHQAPYFGEDDYRVCLNNKLITKDQDPICPIDDSGKFVSPVEDFKGLYVKEADTKIIAALKEQKKVFDVGQVNHNYPFCWRSETPLIYRAVPSWFIRVQHMSESLLKCNDETYWVPEFVKEKRFGNWLREARDWSVSRNRYWGTPIPLWVSEDYEEFVCVSSIQELEELTGTKVSDLHRESIDHLTIPSKRPGGSPLKRISEVFDCWFESGSMPYAQIHYPFENKELFEQRFPADFIAEGIDQTRGWFYTLLVISTLLFKKPPFKNLIASGLVLAADGQKMSKSKKNYPDPMLVVNKFGADALRMYLINSPVVRADKLKFREEGVRDILKDVFLPWYNAYRFFIQNVEKIKKDNDVSISFSDDDFKPKNLMDQWILSFTQSLVVFVRQEMAAYRLYTVVPRLVQFIDNLTNWYVRMNRKRLKGENGVEDCKDALCTLGSVLSYMIRLMAPYTPFLTELIFKNIKILTNRKEKSVHHVMMPHPRKDLINEDIEKAVSKMQTVIDLGRVARDRRTIPVKYPLKEIVVILESAETLKGLEVFKSYILEELNVKEVKFSLNKQNYGLVLRAEPDHKTLGPRLKDKFKSITNAIKNLSDGEIEAYKKNGEIVIDGETIIDGELRVMLTFKGEQGAALAEKFEANVQGDVSILLDVTPDEEMLAEGTAREIINRVQKLRKKAHLVPTDEIEVYYVVKPPTSDLNRIAAKYKNFIENTLKVPFTAGEPKNKNVIIQENQQLKSTDTGELNIFLVGPSNENGLPACRFANIHLHESFKSPSKSASVVLENPVGHNKLNCSDLKFHVQNIFHLFGQDISLFNASNGKPLTDGDLSAFSGNVIAAPKSVSEISGKCLKEANQSRKISCKFTNAAYENLTGTILLENPSSLKILTSKDEINACASKVFSSVTNCEIDVRKINVLN</sequence>
<dbReference type="GO" id="GO:0002161">
    <property type="term" value="F:aminoacyl-tRNA deacylase activity"/>
    <property type="evidence" value="ECO:0007669"/>
    <property type="project" value="InterPro"/>
</dbReference>
<evidence type="ECO:0000256" key="9">
    <source>
        <dbReference type="ARBA" id="ARBA00022840"/>
    </source>
</evidence>
<dbReference type="CDD" id="cd07961">
    <property type="entry name" value="Anticodon_Ia_Ile_ABEc"/>
    <property type="match status" value="1"/>
</dbReference>
<dbReference type="AlphaFoldDB" id="A0A6A4IJC6"/>
<dbReference type="PROSITE" id="PS00178">
    <property type="entry name" value="AA_TRNA_LIGASE_I"/>
    <property type="match status" value="1"/>
</dbReference>
<reference evidence="21" key="1">
    <citation type="journal article" date="2021" name="Mol. Ecol. Resour.">
        <title>Apolygus lucorum genome provides insights into omnivorousness and mesophyll feeding.</title>
        <authorList>
            <person name="Liu Y."/>
            <person name="Liu H."/>
            <person name="Wang H."/>
            <person name="Huang T."/>
            <person name="Liu B."/>
            <person name="Yang B."/>
            <person name="Yin L."/>
            <person name="Li B."/>
            <person name="Zhang Y."/>
            <person name="Zhang S."/>
            <person name="Jiang F."/>
            <person name="Zhang X."/>
            <person name="Ren Y."/>
            <person name="Wang B."/>
            <person name="Wang S."/>
            <person name="Lu Y."/>
            <person name="Wu K."/>
            <person name="Fan W."/>
            <person name="Wang G."/>
        </authorList>
    </citation>
    <scope>NUCLEOTIDE SEQUENCE</scope>
    <source>
        <strain evidence="21">12Hb</strain>
    </source>
</reference>
<evidence type="ECO:0000256" key="11">
    <source>
        <dbReference type="ARBA" id="ARBA00022990"/>
    </source>
</evidence>
<dbReference type="FunFam" id="1.10.730.10:FF:000004">
    <property type="entry name" value="Isoleucyl-tRNA synthetase, cytoplasmic"/>
    <property type="match status" value="1"/>
</dbReference>
<dbReference type="InterPro" id="IPR033709">
    <property type="entry name" value="Anticodon_Ile_ABEc"/>
</dbReference>
<protein>
    <recommendedName>
        <fullName evidence="16">Isoleucine--tRNA ligase, cytoplasmic</fullName>
        <ecNumber evidence="4">6.1.1.5</ecNumber>
    </recommendedName>
    <alternativeName>
        <fullName evidence="13">Isoleucyl-tRNA synthetase</fullName>
    </alternativeName>
</protein>
<dbReference type="Gene3D" id="1.10.730.10">
    <property type="entry name" value="Isoleucyl-tRNA Synthetase, Domain 1"/>
    <property type="match status" value="1"/>
</dbReference>
<evidence type="ECO:0000256" key="13">
    <source>
        <dbReference type="ARBA" id="ARBA00032665"/>
    </source>
</evidence>
<dbReference type="Proteomes" id="UP000466442">
    <property type="component" value="Unassembled WGS sequence"/>
</dbReference>
<dbReference type="Pfam" id="PF19302">
    <property type="entry name" value="DUF5915"/>
    <property type="match status" value="1"/>
</dbReference>
<evidence type="ECO:0000259" key="18">
    <source>
        <dbReference type="Pfam" id="PF00133"/>
    </source>
</evidence>
<feature type="domain" description="Aminoacyl-tRNA synthetase class Ia" evidence="18">
    <location>
        <begin position="18"/>
        <end position="648"/>
    </location>
</feature>
<evidence type="ECO:0000256" key="7">
    <source>
        <dbReference type="ARBA" id="ARBA00022598"/>
    </source>
</evidence>
<keyword evidence="10 17" id="KW-0648">Protein biosynthesis</keyword>
<evidence type="ECO:0000256" key="1">
    <source>
        <dbReference type="ARBA" id="ARBA00003170"/>
    </source>
</evidence>
<evidence type="ECO:0000313" key="21">
    <source>
        <dbReference type="EMBL" id="KAF6215657.1"/>
    </source>
</evidence>
<dbReference type="NCBIfam" id="TIGR00392">
    <property type="entry name" value="ileS"/>
    <property type="match status" value="1"/>
</dbReference>
<dbReference type="FunFam" id="3.40.50.620:FF:000050">
    <property type="entry name" value="Isoleucyl-tRNA synthetase,cytoplasmic"/>
    <property type="match status" value="1"/>
</dbReference>
<dbReference type="PANTHER" id="PTHR42780:SF1">
    <property type="entry name" value="ISOLEUCINE--TRNA LIGASE, CYTOPLASMIC"/>
    <property type="match status" value="1"/>
</dbReference>
<evidence type="ECO:0000256" key="12">
    <source>
        <dbReference type="ARBA" id="ARBA00023146"/>
    </source>
</evidence>
<accession>A0A6A4IJC6</accession>
<keyword evidence="12 17" id="KW-0030">Aminoacyl-tRNA synthetase</keyword>
<dbReference type="InterPro" id="IPR002300">
    <property type="entry name" value="aa-tRNA-synth_Ia"/>
</dbReference>
<evidence type="ECO:0000256" key="10">
    <source>
        <dbReference type="ARBA" id="ARBA00022917"/>
    </source>
</evidence>
<dbReference type="InterPro" id="IPR023586">
    <property type="entry name" value="Ile-tRNA-ligase_type2"/>
</dbReference>
<comment type="catalytic activity">
    <reaction evidence="14">
        <text>tRNA(Ile) + L-isoleucine + ATP = L-isoleucyl-tRNA(Ile) + AMP + diphosphate</text>
        <dbReference type="Rhea" id="RHEA:11060"/>
        <dbReference type="Rhea" id="RHEA-COMP:9666"/>
        <dbReference type="Rhea" id="RHEA-COMP:9695"/>
        <dbReference type="ChEBI" id="CHEBI:30616"/>
        <dbReference type="ChEBI" id="CHEBI:33019"/>
        <dbReference type="ChEBI" id="CHEBI:58045"/>
        <dbReference type="ChEBI" id="CHEBI:78442"/>
        <dbReference type="ChEBI" id="CHEBI:78528"/>
        <dbReference type="ChEBI" id="CHEBI:456215"/>
        <dbReference type="EC" id="6.1.1.5"/>
    </reaction>
</comment>
<keyword evidence="9 17" id="KW-0067">ATP-binding</keyword>
<evidence type="ECO:0000256" key="2">
    <source>
        <dbReference type="ARBA" id="ARBA00004514"/>
    </source>
</evidence>
<keyword evidence="11" id="KW-0007">Acetylation</keyword>
<evidence type="ECO:0000256" key="15">
    <source>
        <dbReference type="ARBA" id="ARBA00063494"/>
    </source>
</evidence>
<dbReference type="SUPFAM" id="SSF50677">
    <property type="entry name" value="ValRS/IleRS/LeuRS editing domain"/>
    <property type="match status" value="1"/>
</dbReference>
<feature type="domain" description="Isoleucine--tRNA ligase cytoplasmic ubiquitin-like" evidence="20">
    <location>
        <begin position="1086"/>
        <end position="1164"/>
    </location>
</feature>
<dbReference type="HAMAP" id="MF_02003">
    <property type="entry name" value="Ile_tRNA_synth_type2"/>
    <property type="match status" value="1"/>
</dbReference>
<dbReference type="SUPFAM" id="SSF52374">
    <property type="entry name" value="Nucleotidylyl transferase"/>
    <property type="match status" value="1"/>
</dbReference>
<keyword evidence="22" id="KW-1185">Reference proteome</keyword>
<dbReference type="GO" id="GO:0000049">
    <property type="term" value="F:tRNA binding"/>
    <property type="evidence" value="ECO:0007669"/>
    <property type="project" value="InterPro"/>
</dbReference>
<dbReference type="SUPFAM" id="SSF47323">
    <property type="entry name" value="Anticodon-binding domain of a subclass of class I aminoacyl-tRNA synthetases"/>
    <property type="match status" value="1"/>
</dbReference>
<dbReference type="InterPro" id="IPR001412">
    <property type="entry name" value="aa-tRNA-synth_I_CS"/>
</dbReference>
<dbReference type="PRINTS" id="PR00984">
    <property type="entry name" value="TRNASYNTHILE"/>
</dbReference>
<dbReference type="InterPro" id="IPR013155">
    <property type="entry name" value="M/V/L/I-tRNA-synth_anticd-bd"/>
</dbReference>
<dbReference type="Pfam" id="PF08264">
    <property type="entry name" value="Anticodon_1"/>
    <property type="match status" value="1"/>
</dbReference>
<keyword evidence="7 17" id="KW-0436">Ligase</keyword>
<evidence type="ECO:0000256" key="16">
    <source>
        <dbReference type="ARBA" id="ARBA00069879"/>
    </source>
</evidence>
<evidence type="ECO:0000256" key="8">
    <source>
        <dbReference type="ARBA" id="ARBA00022741"/>
    </source>
</evidence>
<evidence type="ECO:0000256" key="17">
    <source>
        <dbReference type="RuleBase" id="RU363035"/>
    </source>
</evidence>
<dbReference type="PANTHER" id="PTHR42780">
    <property type="entry name" value="SOLEUCYL-TRNA SYNTHETASE"/>
    <property type="match status" value="1"/>
</dbReference>
<comment type="subunit">
    <text evidence="15">Part of a multisubunit complex that groups tRNA ligases for Arg (RARS1), Asp (DARS1), Gln (QARS1), Ile (IARS1), Leu (LARS1), Lys (KARS1), Met (MARS1) the bifunctional ligase for Glu and Pro (EPRS1) and the auxiliary subunits AIMP1/p43, AIMP2/p38 and EEF1E1/p18.</text>
</comment>
<dbReference type="CDD" id="cd00818">
    <property type="entry name" value="IleRS_core"/>
    <property type="match status" value="1"/>
</dbReference>
<keyword evidence="6" id="KW-0597">Phosphoprotein</keyword>
<dbReference type="GO" id="GO:0005829">
    <property type="term" value="C:cytosol"/>
    <property type="evidence" value="ECO:0007669"/>
    <property type="project" value="UniProtKB-SubCell"/>
</dbReference>
<dbReference type="InterPro" id="IPR002301">
    <property type="entry name" value="Ile-tRNA-ligase"/>
</dbReference>